<evidence type="ECO:0000256" key="4">
    <source>
        <dbReference type="ARBA" id="ARBA00022692"/>
    </source>
</evidence>
<dbReference type="RefSeq" id="WP_285981230.1">
    <property type="nucleotide sequence ID" value="NZ_JASVDS010000001.1"/>
</dbReference>
<keyword evidence="4 7" id="KW-0812">Transmembrane</keyword>
<evidence type="ECO:0000256" key="8">
    <source>
        <dbReference type="SAM" id="Phobius"/>
    </source>
</evidence>
<gene>
    <name evidence="9" type="ORF">QRD43_04260</name>
</gene>
<comment type="caution">
    <text evidence="9">The sequence shown here is derived from an EMBL/GenBank/DDBJ whole genome shotgun (WGS) entry which is preliminary data.</text>
</comment>
<feature type="transmembrane region" description="Helical" evidence="8">
    <location>
        <begin position="20"/>
        <end position="41"/>
    </location>
</feature>
<keyword evidence="7" id="KW-0653">Protein transport</keyword>
<keyword evidence="3" id="KW-1003">Cell membrane</keyword>
<keyword evidence="7" id="KW-0813">Transport</keyword>
<evidence type="ECO:0000256" key="2">
    <source>
        <dbReference type="ARBA" id="ARBA00005811"/>
    </source>
</evidence>
<protein>
    <submittedName>
        <fullName evidence="9">Biopolymer transporter ExbD</fullName>
    </submittedName>
</protein>
<sequence length="142" mass="15584">MAFGRLERREAPKPMGEINMTPLIDVMLVLLVIFMITAPLMTSSLRLDLPKSEAASPSDTPQFIAVALSPAGELFLGEERLDPATFKTRIKQLGQSRPEMEVQLRADQAVPYGRVAELIGWIQDGGLHRIAFVAQAPSSDKP</sequence>
<name>A0ABT7LE32_9BURK</name>
<dbReference type="EMBL" id="JASVDS010000001">
    <property type="protein sequence ID" value="MDL5031113.1"/>
    <property type="molecule type" value="Genomic_DNA"/>
</dbReference>
<comment type="similarity">
    <text evidence="2 7">Belongs to the ExbD/TolR family.</text>
</comment>
<evidence type="ECO:0000256" key="3">
    <source>
        <dbReference type="ARBA" id="ARBA00022475"/>
    </source>
</evidence>
<accession>A0ABT7LE32</accession>
<dbReference type="Gene3D" id="3.30.420.270">
    <property type="match status" value="1"/>
</dbReference>
<evidence type="ECO:0000256" key="6">
    <source>
        <dbReference type="ARBA" id="ARBA00023136"/>
    </source>
</evidence>
<reference evidence="9 10" key="1">
    <citation type="submission" date="2023-06" db="EMBL/GenBank/DDBJ databases">
        <title>Pelomonas sp. APW6 16S ribosomal RNA gene genome sequencing and assembly.</title>
        <authorList>
            <person name="Woo H."/>
        </authorList>
    </citation>
    <scope>NUCLEOTIDE SEQUENCE [LARGE SCALE GENOMIC DNA]</scope>
    <source>
        <strain evidence="9 10">APW6</strain>
    </source>
</reference>
<keyword evidence="10" id="KW-1185">Reference proteome</keyword>
<evidence type="ECO:0000256" key="1">
    <source>
        <dbReference type="ARBA" id="ARBA00004162"/>
    </source>
</evidence>
<keyword evidence="6 8" id="KW-0472">Membrane</keyword>
<organism evidence="9 10">
    <name type="scientific">Roseateles subflavus</name>
    <dbReference type="NCBI Taxonomy" id="3053353"/>
    <lineage>
        <taxon>Bacteria</taxon>
        <taxon>Pseudomonadati</taxon>
        <taxon>Pseudomonadota</taxon>
        <taxon>Betaproteobacteria</taxon>
        <taxon>Burkholderiales</taxon>
        <taxon>Sphaerotilaceae</taxon>
        <taxon>Roseateles</taxon>
    </lineage>
</organism>
<dbReference type="PANTHER" id="PTHR30558">
    <property type="entry name" value="EXBD MEMBRANE COMPONENT OF PMF-DRIVEN MACROMOLECULE IMPORT SYSTEM"/>
    <property type="match status" value="1"/>
</dbReference>
<evidence type="ECO:0000256" key="7">
    <source>
        <dbReference type="RuleBase" id="RU003879"/>
    </source>
</evidence>
<dbReference type="Pfam" id="PF02472">
    <property type="entry name" value="ExbD"/>
    <property type="match status" value="1"/>
</dbReference>
<dbReference type="PANTHER" id="PTHR30558:SF7">
    <property type="entry name" value="TOL-PAL SYSTEM PROTEIN TOLR"/>
    <property type="match status" value="1"/>
</dbReference>
<comment type="subcellular location">
    <subcellularLocation>
        <location evidence="1">Cell membrane</location>
        <topology evidence="1">Single-pass membrane protein</topology>
    </subcellularLocation>
    <subcellularLocation>
        <location evidence="7">Cell membrane</location>
        <topology evidence="7">Single-pass type II membrane protein</topology>
    </subcellularLocation>
</comment>
<evidence type="ECO:0000313" key="10">
    <source>
        <dbReference type="Proteomes" id="UP001238603"/>
    </source>
</evidence>
<proteinExistence type="inferred from homology"/>
<dbReference type="Proteomes" id="UP001238603">
    <property type="component" value="Unassembled WGS sequence"/>
</dbReference>
<evidence type="ECO:0000256" key="5">
    <source>
        <dbReference type="ARBA" id="ARBA00022989"/>
    </source>
</evidence>
<dbReference type="InterPro" id="IPR003400">
    <property type="entry name" value="ExbD"/>
</dbReference>
<evidence type="ECO:0000313" key="9">
    <source>
        <dbReference type="EMBL" id="MDL5031113.1"/>
    </source>
</evidence>
<keyword evidence="5 8" id="KW-1133">Transmembrane helix</keyword>